<name>A0A645HP50_9ZZZZ</name>
<protein>
    <submittedName>
        <fullName evidence="1">Uncharacterized protein</fullName>
    </submittedName>
</protein>
<accession>A0A645HP50</accession>
<proteinExistence type="predicted"/>
<organism evidence="1">
    <name type="scientific">bioreactor metagenome</name>
    <dbReference type="NCBI Taxonomy" id="1076179"/>
    <lineage>
        <taxon>unclassified sequences</taxon>
        <taxon>metagenomes</taxon>
        <taxon>ecological metagenomes</taxon>
    </lineage>
</organism>
<evidence type="ECO:0000313" key="1">
    <source>
        <dbReference type="EMBL" id="MPN40808.1"/>
    </source>
</evidence>
<dbReference type="EMBL" id="VSSQ01097441">
    <property type="protein sequence ID" value="MPN40808.1"/>
    <property type="molecule type" value="Genomic_DNA"/>
</dbReference>
<gene>
    <name evidence="1" type="ORF">SDC9_188347</name>
</gene>
<sequence length="100" mass="10809">MQGVGEAGPEAILPLDTLWTEMSARLKSGMREILAESRADGDRQAGELVRAFTAAIVAAKNTDASPSLTVQQNIYANETSYVGQQREAAQQFRQIARALT</sequence>
<reference evidence="1" key="1">
    <citation type="submission" date="2019-08" db="EMBL/GenBank/DDBJ databases">
        <authorList>
            <person name="Kucharzyk K."/>
            <person name="Murdoch R.W."/>
            <person name="Higgins S."/>
            <person name="Loffler F."/>
        </authorList>
    </citation>
    <scope>NUCLEOTIDE SEQUENCE</scope>
</reference>
<dbReference type="AlphaFoldDB" id="A0A645HP50"/>
<comment type="caution">
    <text evidence="1">The sequence shown here is derived from an EMBL/GenBank/DDBJ whole genome shotgun (WGS) entry which is preliminary data.</text>
</comment>